<reference evidence="1 2" key="1">
    <citation type="submission" date="2013-01" db="EMBL/GenBank/DDBJ databases">
        <authorList>
            <person name="Harkins D.M."/>
            <person name="Durkin A.S."/>
            <person name="Brinkac L.M."/>
            <person name="Haft D.H."/>
            <person name="Selengut J.D."/>
            <person name="Sanka R."/>
            <person name="DePew J."/>
            <person name="Purushe J."/>
            <person name="Galloway R.L."/>
            <person name="Vinetz J.M."/>
            <person name="Sutton G.G."/>
            <person name="Nierman W.C."/>
            <person name="Fouts D.E."/>
        </authorList>
    </citation>
    <scope>NUCLEOTIDE SEQUENCE [LARGE SCALE GENOMIC DNA]</scope>
    <source>
        <strain evidence="1 2">Nikolaevo</strain>
    </source>
</reference>
<sequence>MGVVCMKENKRAKERLRVVNSQISEEANFQERIETFWKRFEKMSSSEKRKEVNRLFSTFQKNQKRIETFVLQWKNLFQKDRETRRKLRVIGERMRGKRKA</sequence>
<dbReference type="Proteomes" id="UP000011980">
    <property type="component" value="Unassembled WGS sequence"/>
</dbReference>
<dbReference type="AlphaFoldDB" id="M6FPL5"/>
<evidence type="ECO:0000313" key="1">
    <source>
        <dbReference type="EMBL" id="EMK24666.1"/>
    </source>
</evidence>
<name>M6FPL5_9LEPT</name>
<organism evidence="1 2">
    <name type="scientific">Leptospira kirschneri serovar Bulgarica str. Nikolaevo</name>
    <dbReference type="NCBI Taxonomy" id="1240687"/>
    <lineage>
        <taxon>Bacteria</taxon>
        <taxon>Pseudomonadati</taxon>
        <taxon>Spirochaetota</taxon>
        <taxon>Spirochaetia</taxon>
        <taxon>Leptospirales</taxon>
        <taxon>Leptospiraceae</taxon>
        <taxon>Leptospira</taxon>
    </lineage>
</organism>
<dbReference type="PATRIC" id="fig|1240687.3.peg.1763"/>
<accession>M6FPL5</accession>
<comment type="caution">
    <text evidence="1">The sequence shown here is derived from an EMBL/GenBank/DDBJ whole genome shotgun (WGS) entry which is preliminary data.</text>
</comment>
<dbReference type="EMBL" id="ANCE01000088">
    <property type="protein sequence ID" value="EMK24666.1"/>
    <property type="molecule type" value="Genomic_DNA"/>
</dbReference>
<protein>
    <submittedName>
        <fullName evidence="1">Uncharacterized protein</fullName>
    </submittedName>
</protein>
<gene>
    <name evidence="1" type="ORF">LEP1GSC008_1673</name>
</gene>
<evidence type="ECO:0000313" key="2">
    <source>
        <dbReference type="Proteomes" id="UP000011980"/>
    </source>
</evidence>
<proteinExistence type="predicted"/>